<reference evidence="2" key="2">
    <citation type="submission" date="2016-06" db="EMBL/GenBank/DDBJ databases">
        <title>The genome of a short-lived fish provides insights into sex chromosome evolution and the genetic control of aging.</title>
        <authorList>
            <person name="Reichwald K."/>
            <person name="Felder M."/>
            <person name="Petzold A."/>
            <person name="Koch P."/>
            <person name="Groth M."/>
            <person name="Platzer M."/>
        </authorList>
    </citation>
    <scope>NUCLEOTIDE SEQUENCE</scope>
    <source>
        <tissue evidence="2">Brain</tissue>
    </source>
</reference>
<reference evidence="2" key="1">
    <citation type="submission" date="2016-05" db="EMBL/GenBank/DDBJ databases">
        <authorList>
            <person name="Lavstsen T."/>
            <person name="Jespersen J.S."/>
        </authorList>
    </citation>
    <scope>NUCLEOTIDE SEQUENCE</scope>
    <source>
        <tissue evidence="2">Brain</tissue>
    </source>
</reference>
<dbReference type="PANTHER" id="PTHR32289">
    <property type="entry name" value="PROTEIN FAM167A"/>
    <property type="match status" value="1"/>
</dbReference>
<comment type="similarity">
    <text evidence="1">Belongs to the FAM167 (SEC) family.</text>
</comment>
<evidence type="ECO:0000256" key="1">
    <source>
        <dbReference type="ARBA" id="ARBA00005489"/>
    </source>
</evidence>
<dbReference type="EMBL" id="HADY01005475">
    <property type="protein sequence ID" value="SBP43960.1"/>
    <property type="molecule type" value="Transcribed_RNA"/>
</dbReference>
<dbReference type="AlphaFoldDB" id="A0A1A7ZPN9"/>
<protein>
    <submittedName>
        <fullName evidence="2">Family with sequence similarity 167, member Ab</fullName>
    </submittedName>
</protein>
<name>A0A1A7ZPN9_NOTFU</name>
<feature type="non-terminal residue" evidence="2">
    <location>
        <position position="1"/>
    </location>
</feature>
<gene>
    <name evidence="2" type="primary">FAM167AB</name>
</gene>
<proteinExistence type="inferred from homology"/>
<dbReference type="PANTHER" id="PTHR32289:SF3">
    <property type="entry name" value="PROTEIN FAM167A"/>
    <property type="match status" value="1"/>
</dbReference>
<dbReference type="InterPro" id="IPR024280">
    <property type="entry name" value="FAM167"/>
</dbReference>
<sequence>RYALHSETSVPESWQNEALSGFYRRSDVLTRLMMDATSTPQIMVSRLNKLQEVACEESADLPADDHLLTLKALTEKLRLQTRRPSYLEWKAQLEAESFKESGTGKYQFQEEAKGDPVTHTAEENEGKLLSGVLKGFESIDEALSWLRRELTDMRLQDQQLARQLIRLRNDINLLKIEQMCHEHRSMLNDATFGLEEKDELSDLLCECPVTPGLGLSAPLRLIGVTKMNINSRRFSLC</sequence>
<accession>A0A1A7ZPN9</accession>
<evidence type="ECO:0000313" key="2">
    <source>
        <dbReference type="EMBL" id="SBP43960.1"/>
    </source>
</evidence>
<dbReference type="InterPro" id="IPR051771">
    <property type="entry name" value="FAM167_domain"/>
</dbReference>
<dbReference type="Pfam" id="PF11652">
    <property type="entry name" value="FAM167"/>
    <property type="match status" value="1"/>
</dbReference>
<organism evidence="2">
    <name type="scientific">Nothobranchius furzeri</name>
    <name type="common">Turquoise killifish</name>
    <dbReference type="NCBI Taxonomy" id="105023"/>
    <lineage>
        <taxon>Eukaryota</taxon>
        <taxon>Metazoa</taxon>
        <taxon>Chordata</taxon>
        <taxon>Craniata</taxon>
        <taxon>Vertebrata</taxon>
        <taxon>Euteleostomi</taxon>
        <taxon>Actinopterygii</taxon>
        <taxon>Neopterygii</taxon>
        <taxon>Teleostei</taxon>
        <taxon>Neoteleostei</taxon>
        <taxon>Acanthomorphata</taxon>
        <taxon>Ovalentaria</taxon>
        <taxon>Atherinomorphae</taxon>
        <taxon>Cyprinodontiformes</taxon>
        <taxon>Nothobranchiidae</taxon>
        <taxon>Nothobranchius</taxon>
    </lineage>
</organism>